<dbReference type="STRING" id="429701.A0A2G9GB43"/>
<comment type="caution">
    <text evidence="1">The sequence shown here is derived from an EMBL/GenBank/DDBJ whole genome shotgun (WGS) entry which is preliminary data.</text>
</comment>
<dbReference type="OrthoDB" id="1891406at2759"/>
<dbReference type="Proteomes" id="UP000231279">
    <property type="component" value="Unassembled WGS sequence"/>
</dbReference>
<reference evidence="2" key="1">
    <citation type="journal article" date="2018" name="Gigascience">
        <title>Genome assembly of the Pink Ipe (Handroanthus impetiginosus, Bignoniaceae), a highly valued, ecologically keystone Neotropical timber forest tree.</title>
        <authorList>
            <person name="Silva-Junior O.B."/>
            <person name="Grattapaglia D."/>
            <person name="Novaes E."/>
            <person name="Collevatti R.G."/>
        </authorList>
    </citation>
    <scope>NUCLEOTIDE SEQUENCE [LARGE SCALE GENOMIC DNA]</scope>
    <source>
        <strain evidence="2">cv. UFG-1</strain>
    </source>
</reference>
<organism evidence="1 2">
    <name type="scientific">Handroanthus impetiginosus</name>
    <dbReference type="NCBI Taxonomy" id="429701"/>
    <lineage>
        <taxon>Eukaryota</taxon>
        <taxon>Viridiplantae</taxon>
        <taxon>Streptophyta</taxon>
        <taxon>Embryophyta</taxon>
        <taxon>Tracheophyta</taxon>
        <taxon>Spermatophyta</taxon>
        <taxon>Magnoliopsida</taxon>
        <taxon>eudicotyledons</taxon>
        <taxon>Gunneridae</taxon>
        <taxon>Pentapetalae</taxon>
        <taxon>asterids</taxon>
        <taxon>lamiids</taxon>
        <taxon>Lamiales</taxon>
        <taxon>Bignoniaceae</taxon>
        <taxon>Crescentiina</taxon>
        <taxon>Tabebuia alliance</taxon>
        <taxon>Handroanthus</taxon>
    </lineage>
</organism>
<accession>A0A2G9GB43</accession>
<protein>
    <submittedName>
        <fullName evidence="1">Uncharacterized protein</fullName>
    </submittedName>
</protein>
<sequence length="305" mass="34139">MADKPSRALVLYGDGLARFVDPTHTHLHSFASRASCGFLALPHPPPAENEETRVLREFAELLDSNEAYGNWGAKEKCTLPTIAERFMGMKAAIITDDLNLKSFGGKLGLNVLQWDELCENRYSLDEMPSLASGLLKLLGFQEGKILDTSDFDLVFVHVGASEKINDLGGMELVNHLVSNLLRMAQSETDISSRLHISVVMSYGATIYSDHIEFSISDIKPRNNSELSPIFPRQSYMVKGGKPRENIRQHCPMLLAQYQNAVTRKDMVESFSFRDFIENGGNLVIPADRFLHEVAFKLWKTPKYGA</sequence>
<dbReference type="PANTHER" id="PTHR35506">
    <property type="entry name" value="OS02G0135600 PROTEIN"/>
    <property type="match status" value="1"/>
</dbReference>
<evidence type="ECO:0000313" key="2">
    <source>
        <dbReference type="Proteomes" id="UP000231279"/>
    </source>
</evidence>
<gene>
    <name evidence="1" type="ORF">CDL12_24977</name>
</gene>
<name>A0A2G9GB43_9LAMI</name>
<proteinExistence type="predicted"/>
<keyword evidence="2" id="KW-1185">Reference proteome</keyword>
<dbReference type="PANTHER" id="PTHR35506:SF1">
    <property type="entry name" value="OS02G0135600 PROTEIN"/>
    <property type="match status" value="1"/>
</dbReference>
<dbReference type="AlphaFoldDB" id="A0A2G9GB43"/>
<evidence type="ECO:0000313" key="1">
    <source>
        <dbReference type="EMBL" id="PIN02511.1"/>
    </source>
</evidence>
<dbReference type="EMBL" id="NKXS01005886">
    <property type="protein sequence ID" value="PIN02511.1"/>
    <property type="molecule type" value="Genomic_DNA"/>
</dbReference>